<organism evidence="1 2">
    <name type="scientific">Trifolium medium</name>
    <dbReference type="NCBI Taxonomy" id="97028"/>
    <lineage>
        <taxon>Eukaryota</taxon>
        <taxon>Viridiplantae</taxon>
        <taxon>Streptophyta</taxon>
        <taxon>Embryophyta</taxon>
        <taxon>Tracheophyta</taxon>
        <taxon>Spermatophyta</taxon>
        <taxon>Magnoliopsida</taxon>
        <taxon>eudicotyledons</taxon>
        <taxon>Gunneridae</taxon>
        <taxon>Pentapetalae</taxon>
        <taxon>rosids</taxon>
        <taxon>fabids</taxon>
        <taxon>Fabales</taxon>
        <taxon>Fabaceae</taxon>
        <taxon>Papilionoideae</taxon>
        <taxon>50 kb inversion clade</taxon>
        <taxon>NPAAA clade</taxon>
        <taxon>Hologalegina</taxon>
        <taxon>IRL clade</taxon>
        <taxon>Trifolieae</taxon>
        <taxon>Trifolium</taxon>
    </lineage>
</organism>
<proteinExistence type="predicted"/>
<keyword evidence="2" id="KW-1185">Reference proteome</keyword>
<dbReference type="EMBL" id="LXQA010541038">
    <property type="protein sequence ID" value="MCI58141.1"/>
    <property type="molecule type" value="Genomic_DNA"/>
</dbReference>
<comment type="caution">
    <text evidence="1">The sequence shown here is derived from an EMBL/GenBank/DDBJ whole genome shotgun (WGS) entry which is preliminary data.</text>
</comment>
<dbReference type="Proteomes" id="UP000265520">
    <property type="component" value="Unassembled WGS sequence"/>
</dbReference>
<feature type="non-terminal residue" evidence="1">
    <location>
        <position position="1"/>
    </location>
</feature>
<dbReference type="AlphaFoldDB" id="A0A392TAJ8"/>
<name>A0A392TAJ8_9FABA</name>
<evidence type="ECO:0000313" key="2">
    <source>
        <dbReference type="Proteomes" id="UP000265520"/>
    </source>
</evidence>
<reference evidence="1 2" key="1">
    <citation type="journal article" date="2018" name="Front. Plant Sci.">
        <title>Red Clover (Trifolium pratense) and Zigzag Clover (T. medium) - A Picture of Genomic Similarities and Differences.</title>
        <authorList>
            <person name="Dluhosova J."/>
            <person name="Istvanek J."/>
            <person name="Nedelnik J."/>
            <person name="Repkova J."/>
        </authorList>
    </citation>
    <scope>NUCLEOTIDE SEQUENCE [LARGE SCALE GENOMIC DNA]</scope>
    <source>
        <strain evidence="2">cv. 10/8</strain>
        <tissue evidence="1">Leaf</tissue>
    </source>
</reference>
<sequence length="36" mass="3957">KRAEVNSEKILSKEGVSTGESEIGYPCPESVEEYIV</sequence>
<evidence type="ECO:0000313" key="1">
    <source>
        <dbReference type="EMBL" id="MCI58141.1"/>
    </source>
</evidence>
<protein>
    <submittedName>
        <fullName evidence="1">Uncharacterized protein</fullName>
    </submittedName>
</protein>
<accession>A0A392TAJ8</accession>